<keyword evidence="2" id="KW-1185">Reference proteome</keyword>
<evidence type="ECO:0000313" key="1">
    <source>
        <dbReference type="EMBL" id="MEQ2276031.1"/>
    </source>
</evidence>
<protein>
    <submittedName>
        <fullName evidence="1">Uncharacterized protein</fullName>
    </submittedName>
</protein>
<name>A0ABV0X397_9TELE</name>
<gene>
    <name evidence="1" type="ORF">XENORESO_012685</name>
</gene>
<organism evidence="1 2">
    <name type="scientific">Xenotaenia resolanae</name>
    <dbReference type="NCBI Taxonomy" id="208358"/>
    <lineage>
        <taxon>Eukaryota</taxon>
        <taxon>Metazoa</taxon>
        <taxon>Chordata</taxon>
        <taxon>Craniata</taxon>
        <taxon>Vertebrata</taxon>
        <taxon>Euteleostomi</taxon>
        <taxon>Actinopterygii</taxon>
        <taxon>Neopterygii</taxon>
        <taxon>Teleostei</taxon>
        <taxon>Neoteleostei</taxon>
        <taxon>Acanthomorphata</taxon>
        <taxon>Ovalentaria</taxon>
        <taxon>Atherinomorphae</taxon>
        <taxon>Cyprinodontiformes</taxon>
        <taxon>Goodeidae</taxon>
        <taxon>Xenotaenia</taxon>
    </lineage>
</organism>
<comment type="caution">
    <text evidence="1">The sequence shown here is derived from an EMBL/GenBank/DDBJ whole genome shotgun (WGS) entry which is preliminary data.</text>
</comment>
<evidence type="ECO:0000313" key="2">
    <source>
        <dbReference type="Proteomes" id="UP001444071"/>
    </source>
</evidence>
<proteinExistence type="predicted"/>
<reference evidence="1 2" key="1">
    <citation type="submission" date="2021-06" db="EMBL/GenBank/DDBJ databases">
        <authorList>
            <person name="Palmer J.M."/>
        </authorList>
    </citation>
    <scope>NUCLEOTIDE SEQUENCE [LARGE SCALE GENOMIC DNA]</scope>
    <source>
        <strain evidence="1 2">XR_2019</strain>
        <tissue evidence="1">Muscle</tissue>
    </source>
</reference>
<sequence>MRATGCRKMCRDIIIFESRHQEGLSLFSNEEGCGDVTLASAPFSPQLIILAIQSSFSLISFDFSIMSHKEAMCLRRYLNIHQQFSFHLTQMLGINLKLRKPPHHFFGLSHIV</sequence>
<dbReference type="EMBL" id="JAHRIM010084006">
    <property type="protein sequence ID" value="MEQ2276031.1"/>
    <property type="molecule type" value="Genomic_DNA"/>
</dbReference>
<dbReference type="Proteomes" id="UP001444071">
    <property type="component" value="Unassembled WGS sequence"/>
</dbReference>
<accession>A0ABV0X397</accession>